<dbReference type="OrthoDB" id="286233at2759"/>
<proteinExistence type="predicted"/>
<evidence type="ECO:0000256" key="4">
    <source>
        <dbReference type="ARBA" id="ARBA00022803"/>
    </source>
</evidence>
<dbReference type="Gene3D" id="1.25.40.10">
    <property type="entry name" value="Tetratricopeptide repeat domain"/>
    <property type="match status" value="2"/>
</dbReference>
<dbReference type="PANTHER" id="PTHR46630">
    <property type="entry name" value="TETRATRICOPEPTIDE REPEAT PROTEIN 29"/>
    <property type="match status" value="1"/>
</dbReference>
<dbReference type="InParanoid" id="A0A165K7I7"/>
<evidence type="ECO:0000256" key="1">
    <source>
        <dbReference type="ARBA" id="ARBA00004496"/>
    </source>
</evidence>
<dbReference type="InterPro" id="IPR051476">
    <property type="entry name" value="Bac_ResReg_Asp_Phosphatase"/>
</dbReference>
<evidence type="ECO:0000256" key="3">
    <source>
        <dbReference type="ARBA" id="ARBA00022737"/>
    </source>
</evidence>
<dbReference type="GO" id="GO:0005737">
    <property type="term" value="C:cytoplasm"/>
    <property type="evidence" value="ECO:0007669"/>
    <property type="project" value="UniProtKB-SubCell"/>
</dbReference>
<evidence type="ECO:0000313" key="7">
    <source>
        <dbReference type="Proteomes" id="UP000077266"/>
    </source>
</evidence>
<keyword evidence="7" id="KW-1185">Reference proteome</keyword>
<keyword evidence="4" id="KW-0802">TPR repeat</keyword>
<organism evidence="6 7">
    <name type="scientific">Exidia glandulosa HHB12029</name>
    <dbReference type="NCBI Taxonomy" id="1314781"/>
    <lineage>
        <taxon>Eukaryota</taxon>
        <taxon>Fungi</taxon>
        <taxon>Dikarya</taxon>
        <taxon>Basidiomycota</taxon>
        <taxon>Agaricomycotina</taxon>
        <taxon>Agaricomycetes</taxon>
        <taxon>Auriculariales</taxon>
        <taxon>Exidiaceae</taxon>
        <taxon>Exidia</taxon>
    </lineage>
</organism>
<gene>
    <name evidence="6" type="ORF">EXIGLDRAFT_765738</name>
</gene>
<reference evidence="6 7" key="1">
    <citation type="journal article" date="2016" name="Mol. Biol. Evol.">
        <title>Comparative Genomics of Early-Diverging Mushroom-Forming Fungi Provides Insights into the Origins of Lignocellulose Decay Capabilities.</title>
        <authorList>
            <person name="Nagy L.G."/>
            <person name="Riley R."/>
            <person name="Tritt A."/>
            <person name="Adam C."/>
            <person name="Daum C."/>
            <person name="Floudas D."/>
            <person name="Sun H."/>
            <person name="Yadav J.S."/>
            <person name="Pangilinan J."/>
            <person name="Larsson K.H."/>
            <person name="Matsuura K."/>
            <person name="Barry K."/>
            <person name="Labutti K."/>
            <person name="Kuo R."/>
            <person name="Ohm R.A."/>
            <person name="Bhattacharya S.S."/>
            <person name="Shirouzu T."/>
            <person name="Yoshinaga Y."/>
            <person name="Martin F.M."/>
            <person name="Grigoriev I.V."/>
            <person name="Hibbett D.S."/>
        </authorList>
    </citation>
    <scope>NUCLEOTIDE SEQUENCE [LARGE SCALE GENOMIC DNA]</scope>
    <source>
        <strain evidence="6 7">HHB12029</strain>
    </source>
</reference>
<dbReference type="InterPro" id="IPR011990">
    <property type="entry name" value="TPR-like_helical_dom_sf"/>
</dbReference>
<evidence type="ECO:0000256" key="5">
    <source>
        <dbReference type="ARBA" id="ARBA00040665"/>
    </source>
</evidence>
<dbReference type="AlphaFoldDB" id="A0A165K7I7"/>
<protein>
    <recommendedName>
        <fullName evidence="5">Tetratricopeptide repeat protein 29</fullName>
    </recommendedName>
</protein>
<dbReference type="Proteomes" id="UP000077266">
    <property type="component" value="Unassembled WGS sequence"/>
</dbReference>
<keyword evidence="3" id="KW-0677">Repeat</keyword>
<comment type="subcellular location">
    <subcellularLocation>
        <location evidence="1">Cytoplasm</location>
    </subcellularLocation>
</comment>
<keyword evidence="2" id="KW-0963">Cytoplasm</keyword>
<dbReference type="InterPro" id="IPR019734">
    <property type="entry name" value="TPR_rpt"/>
</dbReference>
<dbReference type="EMBL" id="KV425949">
    <property type="protein sequence ID" value="KZV95917.1"/>
    <property type="molecule type" value="Genomic_DNA"/>
</dbReference>
<evidence type="ECO:0000256" key="2">
    <source>
        <dbReference type="ARBA" id="ARBA00022490"/>
    </source>
</evidence>
<name>A0A165K7I7_EXIGL</name>
<evidence type="ECO:0000313" key="6">
    <source>
        <dbReference type="EMBL" id="KZV95917.1"/>
    </source>
</evidence>
<dbReference type="SMART" id="SM00028">
    <property type="entry name" value="TPR"/>
    <property type="match status" value="2"/>
</dbReference>
<sequence length="456" mass="49807">MPWASRDIVSTRLHGWQPLVLDLLPRALSVARAGGHTVLCADLLIHWGILANRSAVSGSAKTLWTEARDLYVSANHPSGIINATLRLADYVTPETAIQSCSDMCTLAKQSGDMLGLGKALFVLGYSYGRKGDDPHAYAYYTDALQTLQALPVPETYLSGRIRLFLAHMDYDDGRLASAVVQLEANISTLLATGNKDALVRAYMLMGNIRLAQGLASQAVQQFQQGISHARTVREGPLEIMTLGSLISACLLVDDDTSALEAIRRTQELVNADPDPQHQAYLLMGQGKLALWSGDLEEAWAVLQAAIRSTRATDVNTHAEGMLYTQAEVLAVLGQVALARQGNYNVEARNIFTVLILAHRKAARQIKATYALTWLARVVEDNDVSEQILAAVMPRLLHCGLYPMLADAFLCSASIALRRKQHGLARHRARSAASYIDEIDDHRGRVAAQDFLEVVCV</sequence>
<dbReference type="SUPFAM" id="SSF48452">
    <property type="entry name" value="TPR-like"/>
    <property type="match status" value="2"/>
</dbReference>
<dbReference type="GO" id="GO:0003341">
    <property type="term" value="P:cilium movement"/>
    <property type="evidence" value="ECO:0007669"/>
    <property type="project" value="TreeGrafter"/>
</dbReference>
<dbReference type="GO" id="GO:0005929">
    <property type="term" value="C:cilium"/>
    <property type="evidence" value="ECO:0007669"/>
    <property type="project" value="TreeGrafter"/>
</dbReference>
<accession>A0A165K7I7</accession>
<dbReference type="PANTHER" id="PTHR46630:SF1">
    <property type="entry name" value="TETRATRICOPEPTIDE REPEAT PROTEIN 29"/>
    <property type="match status" value="1"/>
</dbReference>